<dbReference type="Proteomes" id="UP000011668">
    <property type="component" value="Unassembled WGS sequence"/>
</dbReference>
<comment type="caution">
    <text evidence="10">The sequence shown here is derived from an EMBL/GenBank/DDBJ whole genome shotgun (WGS) entry which is preliminary data.</text>
</comment>
<evidence type="ECO:0000256" key="2">
    <source>
        <dbReference type="ARBA" id="ARBA00013169"/>
    </source>
</evidence>
<feature type="domain" description="Methionyl/Valyl/Leucyl/Isoleucyl-tRNA synthetase anticodon-binding" evidence="9">
    <location>
        <begin position="8"/>
        <end position="98"/>
    </location>
</feature>
<evidence type="ECO:0000256" key="6">
    <source>
        <dbReference type="ARBA" id="ARBA00022917"/>
    </source>
</evidence>
<dbReference type="EMBL" id="AFRT01001840">
    <property type="protein sequence ID" value="ELU39273.1"/>
    <property type="molecule type" value="Genomic_DNA"/>
</dbReference>
<evidence type="ECO:0000259" key="9">
    <source>
        <dbReference type="Pfam" id="PF08264"/>
    </source>
</evidence>
<evidence type="ECO:0000256" key="5">
    <source>
        <dbReference type="ARBA" id="ARBA00022840"/>
    </source>
</evidence>
<dbReference type="Gene3D" id="1.10.730.10">
    <property type="entry name" value="Isoleucyl-tRNA Synthetase, Domain 1"/>
    <property type="match status" value="1"/>
</dbReference>
<proteinExistence type="inferred from homology"/>
<dbReference type="OrthoDB" id="629407at2759"/>
<dbReference type="EC" id="6.1.1.9" evidence="2"/>
<dbReference type="InterPro" id="IPR009080">
    <property type="entry name" value="tRNAsynth_Ia_anticodon-bd"/>
</dbReference>
<dbReference type="InterPro" id="IPR013155">
    <property type="entry name" value="M/V/L/I-tRNA-synth_anticd-bd"/>
</dbReference>
<evidence type="ECO:0000313" key="10">
    <source>
        <dbReference type="EMBL" id="ELU39273.1"/>
    </source>
</evidence>
<dbReference type="InterPro" id="IPR037118">
    <property type="entry name" value="Val-tRNA_synth_C_sf"/>
</dbReference>
<evidence type="ECO:0000256" key="7">
    <source>
        <dbReference type="ARBA" id="ARBA00023146"/>
    </source>
</evidence>
<reference evidence="10 11" key="1">
    <citation type="journal article" date="2013" name="Nat. Commun.">
        <title>The evolution and pathogenic mechanisms of the rice sheath blight pathogen.</title>
        <authorList>
            <person name="Zheng A."/>
            <person name="Lin R."/>
            <person name="Xu L."/>
            <person name="Qin P."/>
            <person name="Tang C."/>
            <person name="Ai P."/>
            <person name="Zhang D."/>
            <person name="Liu Y."/>
            <person name="Sun Z."/>
            <person name="Feng H."/>
            <person name="Wang Y."/>
            <person name="Chen Y."/>
            <person name="Liang X."/>
            <person name="Fu R."/>
            <person name="Li Q."/>
            <person name="Zhang J."/>
            <person name="Yu X."/>
            <person name="Xie Z."/>
            <person name="Ding L."/>
            <person name="Guan P."/>
            <person name="Tang J."/>
            <person name="Liang Y."/>
            <person name="Wang S."/>
            <person name="Deng Q."/>
            <person name="Li S."/>
            <person name="Zhu J."/>
            <person name="Wang L."/>
            <person name="Liu H."/>
            <person name="Li P."/>
        </authorList>
    </citation>
    <scope>NUCLEOTIDE SEQUENCE [LARGE SCALE GENOMIC DNA]</scope>
    <source>
        <strain evidence="11">AG-1 IA</strain>
    </source>
</reference>
<evidence type="ECO:0000256" key="4">
    <source>
        <dbReference type="ARBA" id="ARBA00022741"/>
    </source>
</evidence>
<name>L8WRC4_THACA</name>
<gene>
    <name evidence="10" type="ORF">AG1IA_06697</name>
</gene>
<keyword evidence="4" id="KW-0547">Nucleotide-binding</keyword>
<accession>L8WRC4</accession>
<organism evidence="10 11">
    <name type="scientific">Thanatephorus cucumeris (strain AG1-IA)</name>
    <name type="common">Rice sheath blight fungus</name>
    <name type="synonym">Rhizoctonia solani</name>
    <dbReference type="NCBI Taxonomy" id="983506"/>
    <lineage>
        <taxon>Eukaryota</taxon>
        <taxon>Fungi</taxon>
        <taxon>Dikarya</taxon>
        <taxon>Basidiomycota</taxon>
        <taxon>Agaricomycotina</taxon>
        <taxon>Agaricomycetes</taxon>
        <taxon>Cantharellales</taxon>
        <taxon>Ceratobasidiaceae</taxon>
        <taxon>Rhizoctonia</taxon>
        <taxon>Rhizoctonia solani AG-1</taxon>
    </lineage>
</organism>
<dbReference type="GO" id="GO:0005829">
    <property type="term" value="C:cytosol"/>
    <property type="evidence" value="ECO:0007669"/>
    <property type="project" value="TreeGrafter"/>
</dbReference>
<evidence type="ECO:0000313" key="11">
    <source>
        <dbReference type="Proteomes" id="UP000011668"/>
    </source>
</evidence>
<evidence type="ECO:0000256" key="8">
    <source>
        <dbReference type="ARBA" id="ARBA00029936"/>
    </source>
</evidence>
<dbReference type="GO" id="GO:0005524">
    <property type="term" value="F:ATP binding"/>
    <property type="evidence" value="ECO:0007669"/>
    <property type="project" value="UniProtKB-KW"/>
</dbReference>
<dbReference type="InterPro" id="IPR002303">
    <property type="entry name" value="Valyl-tRNA_ligase"/>
</dbReference>
<evidence type="ECO:0000256" key="3">
    <source>
        <dbReference type="ARBA" id="ARBA00022598"/>
    </source>
</evidence>
<dbReference type="GO" id="GO:0006438">
    <property type="term" value="P:valyl-tRNA aminoacylation"/>
    <property type="evidence" value="ECO:0007669"/>
    <property type="project" value="InterPro"/>
</dbReference>
<keyword evidence="7" id="KW-0030">Aminoacyl-tRNA synthetase</keyword>
<dbReference type="HOGENOM" id="CLU_428392_0_0_1"/>
<dbReference type="GO" id="GO:0004832">
    <property type="term" value="F:valine-tRNA ligase activity"/>
    <property type="evidence" value="ECO:0007669"/>
    <property type="project" value="UniProtKB-EC"/>
</dbReference>
<dbReference type="Gene3D" id="1.10.287.380">
    <property type="entry name" value="Valyl-tRNA synthetase, C-terminal domain"/>
    <property type="match status" value="1"/>
</dbReference>
<keyword evidence="6" id="KW-0648">Protein biosynthesis</keyword>
<keyword evidence="5" id="KW-0067">ATP-binding</keyword>
<protein>
    <recommendedName>
        <fullName evidence="2">valine--tRNA ligase</fullName>
        <ecNumber evidence="2">6.1.1.9</ecNumber>
    </recommendedName>
    <alternativeName>
        <fullName evidence="8">Valyl-tRNA synthetase</fullName>
    </alternativeName>
</protein>
<dbReference type="PANTHER" id="PTHR11946">
    <property type="entry name" value="VALYL-TRNA SYNTHETASES"/>
    <property type="match status" value="1"/>
</dbReference>
<comment type="similarity">
    <text evidence="1">Belongs to the class-I aminoacyl-tRNA synthetase family.</text>
</comment>
<dbReference type="PANTHER" id="PTHR11946:SF109">
    <property type="entry name" value="VALINE--TRNA LIGASE"/>
    <property type="match status" value="1"/>
</dbReference>
<sequence length="639" mass="71187">MTATTAEAMKPMTDESASAAVKKSAQNTLYTCLDLGLRLLHPFMPFVTEELWQRLPRRPGDDSAFENAAADKDFDKVFGIIKQSRSLAAQYNVQSNIQVFISSTSAEEAAMITTQTPTISSLIKGCKSATVTSDVPEGCGSVVLSPTLTVHLLVKGMVDLDAEVSKLEKKLGLAQMSADKIRKLQEQPDYEKNLPENVRESNAEKLATLDAEIIYRELSLDPIADSNFEEYQAIKGPCSSPEYSYHPTIYPAISRWEEAKTSLETAVKNYMHLTKSLETHPMLDCTPANVEERIFNVLESFRTVLDPQFGDAISPMKNSVASIYRASHNLRSVCSVWKNVVTSRGVFWNIIPLFESQTRFIRFKQAMDLSLSRAGTGNYFAASLNRHKNVVDRALLKKHAPRLRTFNILARSSYSFPSIIETFLASSSIRSLAFSQLFACLIHNRLRLPKDPSVNCAFSPDSPQGDLFRKPVESLSVMRLSNIDIDWRGITVSQRLTQLHLEGRGNQLVDISAKSSISSTSGPPLPHTETHTTIYHIPLTQTKPFYLMEMSELRKRSGRAKIFDREGLKNIVVIHTGSLQQMVLGGQLSSAGNGVTSESRHLKGGDSLVNWISSTTPIFELVGASYTPPEFEEHLWKLW</sequence>
<dbReference type="SUPFAM" id="SSF47323">
    <property type="entry name" value="Anticodon-binding domain of a subclass of class I aminoacyl-tRNA synthetases"/>
    <property type="match status" value="1"/>
</dbReference>
<dbReference type="STRING" id="983506.L8WRC4"/>
<keyword evidence="11" id="KW-1185">Reference proteome</keyword>
<dbReference type="AlphaFoldDB" id="L8WRC4"/>
<keyword evidence="3 10" id="KW-0436">Ligase</keyword>
<evidence type="ECO:0000256" key="1">
    <source>
        <dbReference type="ARBA" id="ARBA00005594"/>
    </source>
</evidence>
<dbReference type="Pfam" id="PF08264">
    <property type="entry name" value="Anticodon_1"/>
    <property type="match status" value="1"/>
</dbReference>